<evidence type="ECO:0000313" key="4">
    <source>
        <dbReference type="Proteomes" id="UP000740413"/>
    </source>
</evidence>
<dbReference type="Pfam" id="PF19763">
    <property type="entry name" value="DUF6250"/>
    <property type="match status" value="1"/>
</dbReference>
<feature type="signal peptide" evidence="1">
    <location>
        <begin position="1"/>
        <end position="24"/>
    </location>
</feature>
<sequence>MIKKIKSKIVASFILMSVSMIASAQEETVKINDTLTASTTLVYLDSFQLGLENWKVEQMPEGTAQVKDGKLEITDVAGCTIWLTKKFEGPLMITYDACVIGEDGPQDRVSDLNCFWMAQDMEHPNDLFVNSEKRGGKFSNYDNLRLYYIGVGGHDNSKTRFRRYTGDGERPLLPEHDFTDKKYLIQANKVTKIKIIAYDGIVQYYRDGERIIDFYDPNPYTSGHFGFRTVNNHMTIENFKVFSLKSEKIAK</sequence>
<evidence type="ECO:0000259" key="2">
    <source>
        <dbReference type="Pfam" id="PF19763"/>
    </source>
</evidence>
<feature type="chain" id="PRO_5045290410" description="DUF6250 domain-containing protein" evidence="1">
    <location>
        <begin position="25"/>
        <end position="251"/>
    </location>
</feature>
<comment type="caution">
    <text evidence="3">The sequence shown here is derived from an EMBL/GenBank/DDBJ whole genome shotgun (WGS) entry which is preliminary data.</text>
</comment>
<reference evidence="3 4" key="1">
    <citation type="submission" date="2020-06" db="EMBL/GenBank/DDBJ databases">
        <authorList>
            <person name="Isaeva M.P."/>
            <person name="Chernysheva N.Y."/>
        </authorList>
    </citation>
    <scope>NUCLEOTIDE SEQUENCE [LARGE SCALE GENOMIC DNA]</scope>
    <source>
        <strain evidence="3 4">KMM 6746</strain>
    </source>
</reference>
<feature type="domain" description="DUF6250" evidence="2">
    <location>
        <begin position="73"/>
        <end position="239"/>
    </location>
</feature>
<dbReference type="RefSeq" id="WP_214611689.1">
    <property type="nucleotide sequence ID" value="NZ_JACATN010000003.1"/>
</dbReference>
<evidence type="ECO:0000313" key="3">
    <source>
        <dbReference type="EMBL" id="MBT2161528.1"/>
    </source>
</evidence>
<dbReference type="InterPro" id="IPR046217">
    <property type="entry name" value="DUF6250"/>
</dbReference>
<reference evidence="4" key="2">
    <citation type="submission" date="2023-07" db="EMBL/GenBank/DDBJ databases">
        <title>Zobellia barbeyronii sp. nov., a new marine flavobacterium, isolated from green and red algae.</title>
        <authorList>
            <person name="Nedashkovskaya O.I."/>
            <person name="Otstavnykh N."/>
            <person name="Zhukova N."/>
            <person name="Guzev K."/>
            <person name="Chausova V."/>
            <person name="Tekutyeva L."/>
            <person name="Mikhailov V."/>
            <person name="Isaeva M."/>
        </authorList>
    </citation>
    <scope>NUCLEOTIDE SEQUENCE [LARGE SCALE GENOMIC DNA]</scope>
    <source>
        <strain evidence="4">KMM 6746</strain>
    </source>
</reference>
<protein>
    <recommendedName>
        <fullName evidence="2">DUF6250 domain-containing protein</fullName>
    </recommendedName>
</protein>
<dbReference type="Gene3D" id="2.60.120.200">
    <property type="match status" value="1"/>
</dbReference>
<dbReference type="Proteomes" id="UP000740413">
    <property type="component" value="Unassembled WGS sequence"/>
</dbReference>
<name>A0ABS5WDQ9_9FLAO</name>
<keyword evidence="4" id="KW-1185">Reference proteome</keyword>
<evidence type="ECO:0000256" key="1">
    <source>
        <dbReference type="SAM" id="SignalP"/>
    </source>
</evidence>
<gene>
    <name evidence="3" type="ORF">HW347_09635</name>
</gene>
<proteinExistence type="predicted"/>
<keyword evidence="1" id="KW-0732">Signal</keyword>
<dbReference type="EMBL" id="JACATN010000003">
    <property type="protein sequence ID" value="MBT2161528.1"/>
    <property type="molecule type" value="Genomic_DNA"/>
</dbReference>
<accession>A0ABS5WDQ9</accession>
<organism evidence="3 4">
    <name type="scientific">Zobellia barbeyronii</name>
    <dbReference type="NCBI Taxonomy" id="2748009"/>
    <lineage>
        <taxon>Bacteria</taxon>
        <taxon>Pseudomonadati</taxon>
        <taxon>Bacteroidota</taxon>
        <taxon>Flavobacteriia</taxon>
        <taxon>Flavobacteriales</taxon>
        <taxon>Flavobacteriaceae</taxon>
        <taxon>Zobellia</taxon>
    </lineage>
</organism>